<reference evidence="1 2" key="1">
    <citation type="journal article" date="2010" name="Proc. Natl. Acad. Sci. U.S.A.">
        <title>Insights into evolution of multicellular fungi from the assembled chromosomes of the mushroom Coprinopsis cinerea (Coprinus cinereus).</title>
        <authorList>
            <person name="Stajich J.E."/>
            <person name="Wilke S.K."/>
            <person name="Ahren D."/>
            <person name="Au C.H."/>
            <person name="Birren B.W."/>
            <person name="Borodovsky M."/>
            <person name="Burns C."/>
            <person name="Canback B."/>
            <person name="Casselton L.A."/>
            <person name="Cheng C.K."/>
            <person name="Deng J."/>
            <person name="Dietrich F.S."/>
            <person name="Fargo D.C."/>
            <person name="Farman M.L."/>
            <person name="Gathman A.C."/>
            <person name="Goldberg J."/>
            <person name="Guigo R."/>
            <person name="Hoegger P.J."/>
            <person name="Hooker J.B."/>
            <person name="Huggins A."/>
            <person name="James T.Y."/>
            <person name="Kamada T."/>
            <person name="Kilaru S."/>
            <person name="Kodira C."/>
            <person name="Kues U."/>
            <person name="Kupfer D."/>
            <person name="Kwan H.S."/>
            <person name="Lomsadze A."/>
            <person name="Li W."/>
            <person name="Lilly W.W."/>
            <person name="Ma L.J."/>
            <person name="Mackey A.J."/>
            <person name="Manning G."/>
            <person name="Martin F."/>
            <person name="Muraguchi H."/>
            <person name="Natvig D.O."/>
            <person name="Palmerini H."/>
            <person name="Ramesh M.A."/>
            <person name="Rehmeyer C.J."/>
            <person name="Roe B.A."/>
            <person name="Shenoy N."/>
            <person name="Stanke M."/>
            <person name="Ter-Hovhannisyan V."/>
            <person name="Tunlid A."/>
            <person name="Velagapudi R."/>
            <person name="Vision T.J."/>
            <person name="Zeng Q."/>
            <person name="Zolan M.E."/>
            <person name="Pukkila P.J."/>
        </authorList>
    </citation>
    <scope>NUCLEOTIDE SEQUENCE [LARGE SCALE GENOMIC DNA]</scope>
    <source>
        <strain evidence="2">Okayama-7 / 130 / ATCC MYA-4618 / FGSC 9003</strain>
    </source>
</reference>
<comment type="caution">
    <text evidence="1">The sequence shown here is derived from an EMBL/GenBank/DDBJ whole genome shotgun (WGS) entry which is preliminary data.</text>
</comment>
<evidence type="ECO:0000313" key="1">
    <source>
        <dbReference type="EMBL" id="EFI27774.1"/>
    </source>
</evidence>
<dbReference type="HOGENOM" id="CLU_2960661_0_0_1"/>
<accession>D6RML1</accession>
<dbReference type="VEuPathDB" id="FungiDB:CC1G_14697"/>
<dbReference type="RefSeq" id="XP_002911268.1">
    <property type="nucleotide sequence ID" value="XM_002911222.1"/>
</dbReference>
<name>D6RML1_COPC7</name>
<organism evidence="1 2">
    <name type="scientific">Coprinopsis cinerea (strain Okayama-7 / 130 / ATCC MYA-4618 / FGSC 9003)</name>
    <name type="common">Inky cap fungus</name>
    <name type="synonym">Hormographiella aspergillata</name>
    <dbReference type="NCBI Taxonomy" id="240176"/>
    <lineage>
        <taxon>Eukaryota</taxon>
        <taxon>Fungi</taxon>
        <taxon>Dikarya</taxon>
        <taxon>Basidiomycota</taxon>
        <taxon>Agaricomycotina</taxon>
        <taxon>Agaricomycetes</taxon>
        <taxon>Agaricomycetidae</taxon>
        <taxon>Agaricales</taxon>
        <taxon>Agaricineae</taxon>
        <taxon>Psathyrellaceae</taxon>
        <taxon>Coprinopsis</taxon>
    </lineage>
</organism>
<dbReference type="KEGG" id="cci:CC1G_14697"/>
<proteinExistence type="predicted"/>
<dbReference type="EMBL" id="AACS02000005">
    <property type="protein sequence ID" value="EFI27774.1"/>
    <property type="molecule type" value="Genomic_DNA"/>
</dbReference>
<dbReference type="AlphaFoldDB" id="D6RML1"/>
<dbReference type="Proteomes" id="UP000001861">
    <property type="component" value="Unassembled WGS sequence"/>
</dbReference>
<dbReference type="GeneID" id="9380376"/>
<gene>
    <name evidence="1" type="ORF">CC1G_14697</name>
</gene>
<keyword evidence="2" id="KW-1185">Reference proteome</keyword>
<sequence>MGDKHCFIIPVNSRGPFEPRQQRYLGPTFEVADQTTGIVAQPAYLRIGEPLVLSRAART</sequence>
<dbReference type="InParanoid" id="D6RML1"/>
<evidence type="ECO:0000313" key="2">
    <source>
        <dbReference type="Proteomes" id="UP000001861"/>
    </source>
</evidence>
<protein>
    <submittedName>
        <fullName evidence="1">Uncharacterized protein</fullName>
    </submittedName>
</protein>